<dbReference type="Gene3D" id="3.30.200.20">
    <property type="entry name" value="Phosphorylase Kinase, domain 1"/>
    <property type="match status" value="1"/>
</dbReference>
<evidence type="ECO:0000256" key="10">
    <source>
        <dbReference type="SAM" id="MobiDB-lite"/>
    </source>
</evidence>
<dbReference type="InterPro" id="IPR015943">
    <property type="entry name" value="WD40/YVTN_repeat-like_dom_sf"/>
</dbReference>
<dbReference type="PROSITE" id="PS00108">
    <property type="entry name" value="PROTEIN_KINASE_ST"/>
    <property type="match status" value="1"/>
</dbReference>
<evidence type="ECO:0000256" key="1">
    <source>
        <dbReference type="ARBA" id="ARBA00012513"/>
    </source>
</evidence>
<evidence type="ECO:0000313" key="13">
    <source>
        <dbReference type="Proteomes" id="UP000597444"/>
    </source>
</evidence>
<keyword evidence="6" id="KW-0418">Kinase</keyword>
<dbReference type="Proteomes" id="UP000597444">
    <property type="component" value="Unassembled WGS sequence"/>
</dbReference>
<dbReference type="Gene3D" id="1.10.510.10">
    <property type="entry name" value="Transferase(Phosphotransferase) domain 1"/>
    <property type="match status" value="1"/>
</dbReference>
<dbReference type="EMBL" id="BNJK01000001">
    <property type="protein sequence ID" value="GHO91339.1"/>
    <property type="molecule type" value="Genomic_DNA"/>
</dbReference>
<dbReference type="PANTHER" id="PTHR43289">
    <property type="entry name" value="MITOGEN-ACTIVATED PROTEIN KINASE KINASE KINASE 20-RELATED"/>
    <property type="match status" value="1"/>
</dbReference>
<gene>
    <name evidence="12" type="ORF">KSF_013870</name>
</gene>
<accession>A0A8J3IHD6</accession>
<dbReference type="PANTHER" id="PTHR43289:SF6">
    <property type="entry name" value="SERINE_THREONINE-PROTEIN KINASE NEKL-3"/>
    <property type="match status" value="1"/>
</dbReference>
<evidence type="ECO:0000256" key="9">
    <source>
        <dbReference type="PROSITE-ProRule" id="PRU10141"/>
    </source>
</evidence>
<comment type="caution">
    <text evidence="12">The sequence shown here is derived from an EMBL/GenBank/DDBJ whole genome shotgun (WGS) entry which is preliminary data.</text>
</comment>
<dbReference type="PROSITE" id="PS00678">
    <property type="entry name" value="WD_REPEATS_1"/>
    <property type="match status" value="1"/>
</dbReference>
<dbReference type="InterPro" id="IPR011009">
    <property type="entry name" value="Kinase-like_dom_sf"/>
</dbReference>
<evidence type="ECO:0000259" key="11">
    <source>
        <dbReference type="PROSITE" id="PS50011"/>
    </source>
</evidence>
<proteinExistence type="predicted"/>
<dbReference type="Pfam" id="PF00069">
    <property type="entry name" value="Pkinase"/>
    <property type="match status" value="1"/>
</dbReference>
<keyword evidence="7 9" id="KW-0067">ATP-binding</keyword>
<protein>
    <recommendedName>
        <fullName evidence="1">non-specific serine/threonine protein kinase</fullName>
        <ecNumber evidence="1">2.7.11.1</ecNumber>
    </recommendedName>
</protein>
<evidence type="ECO:0000256" key="4">
    <source>
        <dbReference type="ARBA" id="ARBA00022737"/>
    </source>
</evidence>
<feature type="domain" description="Protein kinase" evidence="11">
    <location>
        <begin position="6"/>
        <end position="285"/>
    </location>
</feature>
<dbReference type="EC" id="2.7.11.1" evidence="1"/>
<evidence type="ECO:0000256" key="8">
    <source>
        <dbReference type="PROSITE-ProRule" id="PRU00221"/>
    </source>
</evidence>
<feature type="repeat" description="WD" evidence="8">
    <location>
        <begin position="548"/>
        <end position="589"/>
    </location>
</feature>
<evidence type="ECO:0000256" key="2">
    <source>
        <dbReference type="ARBA" id="ARBA00022574"/>
    </source>
</evidence>
<feature type="binding site" evidence="9">
    <location>
        <position position="35"/>
    </location>
    <ligand>
        <name>ATP</name>
        <dbReference type="ChEBI" id="CHEBI:30616"/>
    </ligand>
</feature>
<dbReference type="PROSITE" id="PS50082">
    <property type="entry name" value="WD_REPEATS_2"/>
    <property type="match status" value="1"/>
</dbReference>
<keyword evidence="3" id="KW-0808">Transferase</keyword>
<dbReference type="RefSeq" id="WP_220202238.1">
    <property type="nucleotide sequence ID" value="NZ_BNJK01000001.1"/>
</dbReference>
<dbReference type="SMART" id="SM00320">
    <property type="entry name" value="WD40"/>
    <property type="match status" value="3"/>
</dbReference>
<dbReference type="GO" id="GO:0004674">
    <property type="term" value="F:protein serine/threonine kinase activity"/>
    <property type="evidence" value="ECO:0007669"/>
    <property type="project" value="UniProtKB-EC"/>
</dbReference>
<dbReference type="SUPFAM" id="SSF56112">
    <property type="entry name" value="Protein kinase-like (PK-like)"/>
    <property type="match status" value="1"/>
</dbReference>
<dbReference type="InterPro" id="IPR008271">
    <property type="entry name" value="Ser/Thr_kinase_AS"/>
</dbReference>
<feature type="region of interest" description="Disordered" evidence="10">
    <location>
        <begin position="289"/>
        <end position="315"/>
    </location>
</feature>
<dbReference type="Gene3D" id="2.130.10.10">
    <property type="entry name" value="YVTN repeat-like/Quinoprotein amine dehydrogenase"/>
    <property type="match status" value="2"/>
</dbReference>
<evidence type="ECO:0000256" key="7">
    <source>
        <dbReference type="ARBA" id="ARBA00022840"/>
    </source>
</evidence>
<dbReference type="SUPFAM" id="SSF50978">
    <property type="entry name" value="WD40 repeat-like"/>
    <property type="match status" value="1"/>
</dbReference>
<evidence type="ECO:0000256" key="5">
    <source>
        <dbReference type="ARBA" id="ARBA00022741"/>
    </source>
</evidence>
<dbReference type="Pfam" id="PF12894">
    <property type="entry name" value="ANAPC4_WD40"/>
    <property type="match status" value="1"/>
</dbReference>
<dbReference type="InterPro" id="IPR019775">
    <property type="entry name" value="WD40_repeat_CS"/>
</dbReference>
<dbReference type="SMART" id="SM00220">
    <property type="entry name" value="S_TKc"/>
    <property type="match status" value="1"/>
</dbReference>
<dbReference type="PROSITE" id="PS00107">
    <property type="entry name" value="PROTEIN_KINASE_ATP"/>
    <property type="match status" value="1"/>
</dbReference>
<feature type="compositionally biased region" description="Basic and acidic residues" evidence="10">
    <location>
        <begin position="289"/>
        <end position="298"/>
    </location>
</feature>
<dbReference type="Pfam" id="PF00400">
    <property type="entry name" value="WD40"/>
    <property type="match status" value="2"/>
</dbReference>
<keyword evidence="2 8" id="KW-0853">WD repeat</keyword>
<dbReference type="InterPro" id="IPR017441">
    <property type="entry name" value="Protein_kinase_ATP_BS"/>
</dbReference>
<keyword evidence="5 9" id="KW-0547">Nucleotide-binding</keyword>
<dbReference type="InterPro" id="IPR036322">
    <property type="entry name" value="WD40_repeat_dom_sf"/>
</dbReference>
<dbReference type="InterPro" id="IPR024977">
    <property type="entry name" value="Apc4-like_WD40_dom"/>
</dbReference>
<keyword evidence="4" id="KW-0677">Repeat</keyword>
<dbReference type="AlphaFoldDB" id="A0A8J3IHD6"/>
<dbReference type="InterPro" id="IPR000719">
    <property type="entry name" value="Prot_kinase_dom"/>
</dbReference>
<evidence type="ECO:0000256" key="6">
    <source>
        <dbReference type="ARBA" id="ARBA00022777"/>
    </source>
</evidence>
<evidence type="ECO:0000313" key="12">
    <source>
        <dbReference type="EMBL" id="GHO91339.1"/>
    </source>
</evidence>
<organism evidence="12 13">
    <name type="scientific">Reticulibacter mediterranei</name>
    <dbReference type="NCBI Taxonomy" id="2778369"/>
    <lineage>
        <taxon>Bacteria</taxon>
        <taxon>Bacillati</taxon>
        <taxon>Chloroflexota</taxon>
        <taxon>Ktedonobacteria</taxon>
        <taxon>Ktedonobacterales</taxon>
        <taxon>Reticulibacteraceae</taxon>
        <taxon>Reticulibacter</taxon>
    </lineage>
</organism>
<sequence>MTVERYERQKLLGKGLMSHVWLARDTYTQKLVALKIMAMIAEDDRRTHKAQERFHREIEIARSLQHLHVLPILNYGYMHYEESYVPFFVSPHMSDGSLADLIKARPPWKYWSWQHLADVIMQAAASLWYLHTRQPPIVHEDVKPANFLIRLEQSTPRIAHLYLCDFGISRWLQSSFSLASEVLGTFAYMAPEQVERRVDRASDQYSLAIMACYLLTGKLPIQAGTNEEYAQAHLHDPPEVPSRLNAERGISPEIDEVILQALEKEPAQRFPSIMHFAQALQQAMLRVEREQASARTERTNPTASGPVLPTKSNPSPIQSRYHELALPLTLDPPNTGSEHLLDEPLPAKPQRLPSTELHHDASYETIHLKNSIPCELPARPRMLSWSPDGNYVACSLYGHAPLIVARDGRVQEIQFARAREATSLCWSPDSRALAVSASGAVYFWDCVAQSLLPLALPYNARALDTLDWSIDGRLALWADNQIVLYQLSSSVLMTQRMAAMLVIPTGAMRSGNVGVLRWSPDGSLLVAGGHNGAIMGWYGKVLASVWRVAEPGQKVNSIAWSPNGGMLAGAMRDNRVVAWDARTRKTVVTWAKLPAMPRGLSISLDEHMTVASAEKRLLSGHPDEAFPSETLPGQLLVAWSPRRSELAALEENRETALMLWRS</sequence>
<dbReference type="GO" id="GO:0005524">
    <property type="term" value="F:ATP binding"/>
    <property type="evidence" value="ECO:0007669"/>
    <property type="project" value="UniProtKB-UniRule"/>
</dbReference>
<dbReference type="InterPro" id="IPR001680">
    <property type="entry name" value="WD40_rpt"/>
</dbReference>
<name>A0A8J3IHD6_9CHLR</name>
<dbReference type="PROSITE" id="PS50011">
    <property type="entry name" value="PROTEIN_KINASE_DOM"/>
    <property type="match status" value="1"/>
</dbReference>
<dbReference type="CDD" id="cd14014">
    <property type="entry name" value="STKc_PknB_like"/>
    <property type="match status" value="1"/>
</dbReference>
<reference evidence="12" key="1">
    <citation type="submission" date="2020-10" db="EMBL/GenBank/DDBJ databases">
        <title>Taxonomic study of unclassified bacteria belonging to the class Ktedonobacteria.</title>
        <authorList>
            <person name="Yabe S."/>
            <person name="Wang C.M."/>
            <person name="Zheng Y."/>
            <person name="Sakai Y."/>
            <person name="Cavaletti L."/>
            <person name="Monciardini P."/>
            <person name="Donadio S."/>
        </authorList>
    </citation>
    <scope>NUCLEOTIDE SEQUENCE</scope>
    <source>
        <strain evidence="12">ID150040</strain>
    </source>
</reference>
<keyword evidence="13" id="KW-1185">Reference proteome</keyword>
<evidence type="ECO:0000256" key="3">
    <source>
        <dbReference type="ARBA" id="ARBA00022679"/>
    </source>
</evidence>